<comment type="caution">
    <text evidence="1">The sequence shown here is derived from an EMBL/GenBank/DDBJ whole genome shotgun (WGS) entry which is preliminary data.</text>
</comment>
<evidence type="ECO:0000313" key="2">
    <source>
        <dbReference type="Proteomes" id="UP000013782"/>
    </source>
</evidence>
<dbReference type="STRING" id="160454.RV10_GL001624"/>
<evidence type="ECO:0000313" key="1">
    <source>
        <dbReference type="EMBL" id="EOH94805.1"/>
    </source>
</evidence>
<keyword evidence="2" id="KW-1185">Reference proteome</keyword>
<dbReference type="EMBL" id="AJAQ01000014">
    <property type="protein sequence ID" value="EOH94805.1"/>
    <property type="molecule type" value="Genomic_DNA"/>
</dbReference>
<dbReference type="HOGENOM" id="CLU_186029_0_0_9"/>
<sequence>MMGKYRWHVSRVNEEPEVVRHYNWITKLYLFVLRNPTMFANKELTIYDHDRPVINMHFDQIKRRYDLKNKETIERKQILALAQEEQKK</sequence>
<reference evidence="1 2" key="1">
    <citation type="submission" date="2013-02" db="EMBL/GenBank/DDBJ databases">
        <title>The Genome Sequence of Enterococcus pallens BAA-351.</title>
        <authorList>
            <consortium name="The Broad Institute Genome Sequencing Platform"/>
            <consortium name="The Broad Institute Genome Sequencing Center for Infectious Disease"/>
            <person name="Earl A.M."/>
            <person name="Gilmore M.S."/>
            <person name="Lebreton F."/>
            <person name="Walker B."/>
            <person name="Young S.K."/>
            <person name="Zeng Q."/>
            <person name="Gargeya S."/>
            <person name="Fitzgerald M."/>
            <person name="Haas B."/>
            <person name="Abouelleil A."/>
            <person name="Alvarado L."/>
            <person name="Arachchi H.M."/>
            <person name="Berlin A.M."/>
            <person name="Chapman S.B."/>
            <person name="Dewar J."/>
            <person name="Goldberg J."/>
            <person name="Griggs A."/>
            <person name="Gujja S."/>
            <person name="Hansen M."/>
            <person name="Howarth C."/>
            <person name="Imamovic A."/>
            <person name="Larimer J."/>
            <person name="McCowan C."/>
            <person name="Murphy C."/>
            <person name="Neiman D."/>
            <person name="Pearson M."/>
            <person name="Priest M."/>
            <person name="Roberts A."/>
            <person name="Saif S."/>
            <person name="Shea T."/>
            <person name="Sisk P."/>
            <person name="Sykes S."/>
            <person name="Wortman J."/>
            <person name="Nusbaum C."/>
            <person name="Birren B."/>
        </authorList>
    </citation>
    <scope>NUCLEOTIDE SEQUENCE [LARGE SCALE GENOMIC DNA]</scope>
    <source>
        <strain evidence="1 2">ATCC BAA-351</strain>
    </source>
</reference>
<dbReference type="Proteomes" id="UP000013782">
    <property type="component" value="Unassembled WGS sequence"/>
</dbReference>
<proteinExistence type="predicted"/>
<organism evidence="1 2">
    <name type="scientific">Enterococcus pallens ATCC BAA-351</name>
    <dbReference type="NCBI Taxonomy" id="1158607"/>
    <lineage>
        <taxon>Bacteria</taxon>
        <taxon>Bacillati</taxon>
        <taxon>Bacillota</taxon>
        <taxon>Bacilli</taxon>
        <taxon>Lactobacillales</taxon>
        <taxon>Enterococcaceae</taxon>
        <taxon>Enterococcus</taxon>
    </lineage>
</organism>
<gene>
    <name evidence="1" type="ORF">UAU_01727</name>
</gene>
<protein>
    <submittedName>
        <fullName evidence="1">Uncharacterized protein</fullName>
    </submittedName>
</protein>
<dbReference type="PATRIC" id="fig|1158607.3.peg.1696"/>
<dbReference type="RefSeq" id="WP_010756733.1">
    <property type="nucleotide sequence ID" value="NZ_ASWD01000006.1"/>
</dbReference>
<accession>R2SHQ0</accession>
<name>R2SHQ0_9ENTE</name>
<dbReference type="AlphaFoldDB" id="R2SHQ0"/>